<proteinExistence type="predicted"/>
<evidence type="ECO:0000313" key="5">
    <source>
        <dbReference type="EnsemblMetazoa" id="GPPI036358-PA"/>
    </source>
</evidence>
<keyword evidence="3" id="KW-0393">Immunoglobulin domain</keyword>
<dbReference type="CDD" id="cd00096">
    <property type="entry name" value="Ig"/>
    <property type="match status" value="1"/>
</dbReference>
<dbReference type="STRING" id="67801.A0A1B0BPF4"/>
<dbReference type="InterPro" id="IPR003598">
    <property type="entry name" value="Ig_sub2"/>
</dbReference>
<name>A0A1B0BPF4_9MUSC</name>
<keyword evidence="2" id="KW-1015">Disulfide bond</keyword>
<evidence type="ECO:0000259" key="4">
    <source>
        <dbReference type="PROSITE" id="PS50835"/>
    </source>
</evidence>
<dbReference type="AlphaFoldDB" id="A0A1B0BPF4"/>
<accession>A0A1B0BPF4</accession>
<evidence type="ECO:0000256" key="3">
    <source>
        <dbReference type="ARBA" id="ARBA00023319"/>
    </source>
</evidence>
<dbReference type="EnsemblMetazoa" id="GPPI036358-RA">
    <property type="protein sequence ID" value="GPPI036358-PA"/>
    <property type="gene ID" value="GPPI036358"/>
</dbReference>
<evidence type="ECO:0000313" key="6">
    <source>
        <dbReference type="Proteomes" id="UP000092460"/>
    </source>
</evidence>
<reference evidence="5" key="2">
    <citation type="submission" date="2020-05" db="UniProtKB">
        <authorList>
            <consortium name="EnsemblMetazoa"/>
        </authorList>
    </citation>
    <scope>IDENTIFICATION</scope>
    <source>
        <strain evidence="5">IAEA</strain>
    </source>
</reference>
<dbReference type="SUPFAM" id="SSF48726">
    <property type="entry name" value="Immunoglobulin"/>
    <property type="match status" value="4"/>
</dbReference>
<reference evidence="6" key="1">
    <citation type="submission" date="2015-01" db="EMBL/GenBank/DDBJ databases">
        <authorList>
            <person name="Aksoy S."/>
            <person name="Warren W."/>
            <person name="Wilson R.K."/>
        </authorList>
    </citation>
    <scope>NUCLEOTIDE SEQUENCE [LARGE SCALE GENOMIC DNA]</scope>
    <source>
        <strain evidence="6">IAEA</strain>
    </source>
</reference>
<dbReference type="PANTHER" id="PTHR44170:SF49">
    <property type="entry name" value="PROTEIN SIDEKICK-1 ISOFORM X1"/>
    <property type="match status" value="1"/>
</dbReference>
<dbReference type="InterPro" id="IPR007110">
    <property type="entry name" value="Ig-like_dom"/>
</dbReference>
<dbReference type="InterPro" id="IPR003599">
    <property type="entry name" value="Ig_sub"/>
</dbReference>
<feature type="domain" description="Ig-like" evidence="4">
    <location>
        <begin position="35"/>
        <end position="120"/>
    </location>
</feature>
<organism evidence="5 6">
    <name type="scientific">Glossina palpalis gambiensis</name>
    <dbReference type="NCBI Taxonomy" id="67801"/>
    <lineage>
        <taxon>Eukaryota</taxon>
        <taxon>Metazoa</taxon>
        <taxon>Ecdysozoa</taxon>
        <taxon>Arthropoda</taxon>
        <taxon>Hexapoda</taxon>
        <taxon>Insecta</taxon>
        <taxon>Pterygota</taxon>
        <taxon>Neoptera</taxon>
        <taxon>Endopterygota</taxon>
        <taxon>Diptera</taxon>
        <taxon>Brachycera</taxon>
        <taxon>Muscomorpha</taxon>
        <taxon>Hippoboscoidea</taxon>
        <taxon>Glossinidae</taxon>
        <taxon>Glossina</taxon>
    </lineage>
</organism>
<dbReference type="InterPro" id="IPR013098">
    <property type="entry name" value="Ig_I-set"/>
</dbReference>
<keyword evidence="6" id="KW-1185">Reference proteome</keyword>
<keyword evidence="1" id="KW-0677">Repeat</keyword>
<evidence type="ECO:0000256" key="1">
    <source>
        <dbReference type="ARBA" id="ARBA00022737"/>
    </source>
</evidence>
<dbReference type="FunFam" id="2.60.40.10:FF:000032">
    <property type="entry name" value="palladin isoform X1"/>
    <property type="match status" value="1"/>
</dbReference>
<dbReference type="Pfam" id="PF13927">
    <property type="entry name" value="Ig_3"/>
    <property type="match status" value="2"/>
</dbReference>
<feature type="domain" description="Ig-like" evidence="4">
    <location>
        <begin position="317"/>
        <end position="410"/>
    </location>
</feature>
<dbReference type="VEuPathDB" id="VectorBase:GPPI036358"/>
<dbReference type="InterPro" id="IPR036179">
    <property type="entry name" value="Ig-like_dom_sf"/>
</dbReference>
<dbReference type="EMBL" id="JXJN01017892">
    <property type="status" value="NOT_ANNOTATED_CDS"/>
    <property type="molecule type" value="Genomic_DNA"/>
</dbReference>
<dbReference type="SMART" id="SM00408">
    <property type="entry name" value="IGc2"/>
    <property type="match status" value="3"/>
</dbReference>
<dbReference type="GO" id="GO:0098609">
    <property type="term" value="P:cell-cell adhesion"/>
    <property type="evidence" value="ECO:0007669"/>
    <property type="project" value="TreeGrafter"/>
</dbReference>
<dbReference type="Proteomes" id="UP000092460">
    <property type="component" value="Unassembled WGS sequence"/>
</dbReference>
<evidence type="ECO:0000256" key="2">
    <source>
        <dbReference type="ARBA" id="ARBA00023157"/>
    </source>
</evidence>
<dbReference type="PANTHER" id="PTHR44170">
    <property type="entry name" value="PROTEIN SIDEKICK"/>
    <property type="match status" value="1"/>
</dbReference>
<dbReference type="InterPro" id="IPR013783">
    <property type="entry name" value="Ig-like_fold"/>
</dbReference>
<dbReference type="Pfam" id="PF07679">
    <property type="entry name" value="I-set"/>
    <property type="match status" value="2"/>
</dbReference>
<dbReference type="PROSITE" id="PS50835">
    <property type="entry name" value="IG_LIKE"/>
    <property type="match status" value="3"/>
</dbReference>
<dbReference type="GO" id="GO:0016020">
    <property type="term" value="C:membrane"/>
    <property type="evidence" value="ECO:0007669"/>
    <property type="project" value="UniProtKB-SubCell"/>
</dbReference>
<sequence length="574" mass="65005">MLANNFTIDVGVDAGKMHCGMAKPMLAAFVKVELIKLKCRAAYTEFNLYLNINTMVNFEMNAPDFRYPQPTYRWLKNGIPIGDFSSSQYLRILNTQREDAGSYKCIAKNDAGSIFSEKIDVIVACRLTVTSGHPVIFEMPAIDSAPAPSVMWQTKEGPLNYDIKYAFTKTNQLIILSADEVDRKAYRARAINTQLGKEENSAFIYLNVTGDPYVEVPPEIIIFPENMKLRRGEQVAVLQCIANARPLHELETIWLKDGIPIENAEIAHTLNDPWNRSLALLSVNLTHSGEYTCQVRLRSGGYKVISSSAKLEILEPPSFFTLMRQETYGELGALVTLPCDVVGEPQPYVTWFKNSELIDANNEKYSLSEDNSLQIKKLSPQDSSMFQCLAVNEAGEKSAYTWLRVKNSISNWFSTPTTTTTTTNYYCDYYTIIATITSFTVTILTHIAATNYEFKNHDTFNNTYHNVKLASKRNGITEQYVIDNVINTSKDHDMNEVNAVKLSYVSNLLHRVKRMAQPRILRAKTSHAGIGSGYNRRKDIRFGNMSKRLKFAPNNLHSTLNCIIFFWYFVVPAF</sequence>
<dbReference type="SMART" id="SM00409">
    <property type="entry name" value="IG"/>
    <property type="match status" value="4"/>
</dbReference>
<feature type="domain" description="Ig-like" evidence="4">
    <location>
        <begin position="218"/>
        <end position="312"/>
    </location>
</feature>
<protein>
    <recommendedName>
        <fullName evidence="4">Ig-like domain-containing protein</fullName>
    </recommendedName>
</protein>
<dbReference type="Gene3D" id="2.60.40.10">
    <property type="entry name" value="Immunoglobulins"/>
    <property type="match status" value="4"/>
</dbReference>
<dbReference type="EMBL" id="JXJN01017891">
    <property type="status" value="NOT_ANNOTATED_CDS"/>
    <property type="molecule type" value="Genomic_DNA"/>
</dbReference>